<dbReference type="AlphaFoldDB" id="A0AAD7YML4"/>
<proteinExistence type="predicted"/>
<dbReference type="PRINTS" id="PR01345">
    <property type="entry name" value="CERVTRCPTASE"/>
</dbReference>
<dbReference type="GO" id="GO:0003824">
    <property type="term" value="F:catalytic activity"/>
    <property type="evidence" value="ECO:0007669"/>
    <property type="project" value="InterPro"/>
</dbReference>
<dbReference type="PROSITE" id="PS50878">
    <property type="entry name" value="RT_POL"/>
    <property type="match status" value="1"/>
</dbReference>
<evidence type="ECO:0000259" key="1">
    <source>
        <dbReference type="PROSITE" id="PS50878"/>
    </source>
</evidence>
<dbReference type="Pfam" id="PF14529">
    <property type="entry name" value="Exo_endo_phos_2"/>
    <property type="match status" value="1"/>
</dbReference>
<protein>
    <recommendedName>
        <fullName evidence="1">Reverse transcriptase domain-containing protein</fullName>
    </recommendedName>
</protein>
<accession>A0AAD7YML4</accession>
<sequence length="869" mass="99573">MVQWESQCEDLWVIIEVPFMKYIRQIALCAVYLPPPVTRSTLDIFLDSCNLMFERTGLHTCIIGDFNLSNIKWNLINDSANNYAPPGFNNLLVDFIHTHKLVQLNDIVNVSGRILDLVLTNLPSSNVTAALNSLTAIDVLHPPIEILLRGSKETWLPYNSHNTRINFFKLDYVKICHELDNVDWDMLLRKIIDVNDMLRIFYDTIWNVIQLQGPPKSTCGKKKYPPWFSRQLVRALKAKEKIRCRYKIYKNPMDELELRLLGKRCSKLATDSYNSYIKGIEDEITKNPNRFWAYIKDKRGGYSSFPATMTNGIVVTSDGLQICEMFASHFSSAFSNLKATHYEPVSDYLLNMKNNSLPLTTPVIDHATLFNKLKALDVRKGAGPDGIPPIFITKCASSLVCPLVIIFTKSLSSGVFPDSWKKAKVVPIYKNDEKDHCNNYRPISILSTFAKIFESLICPHLQSHLKLYLSDSQHGFVGSRSTSTNLATFTEMLTNAIDRGKQVDVIYTDFSKAFDRVPHHILLAKLSAYGITGTLHTWLKSYLERRFFFVAVNGFRSPIYEITSGVPQGSHVGPIMFNAFANDIPHCLKFSECFMYADDLKFSRVIESDEDIDLLQSDVDSLVQWCSENGMELNVKKCYHVKFTRKKIMTASIYHVGSDVIQEVSQVRDLGVNFDSQLTFVPHVESIIKKASKMLGFVIRNITGFRRSSTKILLYNSIVRSVLEYCSTIWRPHYATHNLRLERIQKRFLWHLAFANGISKRKRSYDARLAHFKMVSLEKRRRIADSIFLFKILRGKIDCPQLLSNFMFRAPARFPRAPITPLYPPPRRTVLGMNSIVPRLCKLLNSYSDLVDVQFDSFGKFHRIASNNV</sequence>
<evidence type="ECO:0000313" key="3">
    <source>
        <dbReference type="Proteomes" id="UP001231518"/>
    </source>
</evidence>
<dbReference type="PANTHER" id="PTHR33332">
    <property type="entry name" value="REVERSE TRANSCRIPTASE DOMAIN-CONTAINING PROTEIN"/>
    <property type="match status" value="1"/>
</dbReference>
<feature type="domain" description="Reverse transcriptase" evidence="1">
    <location>
        <begin position="409"/>
        <end position="699"/>
    </location>
</feature>
<evidence type="ECO:0000313" key="2">
    <source>
        <dbReference type="EMBL" id="KAJ8722467.1"/>
    </source>
</evidence>
<dbReference type="EMBL" id="JARGEI010000012">
    <property type="protein sequence ID" value="KAJ8722467.1"/>
    <property type="molecule type" value="Genomic_DNA"/>
</dbReference>
<comment type="caution">
    <text evidence="2">The sequence shown here is derived from an EMBL/GenBank/DDBJ whole genome shotgun (WGS) entry which is preliminary data.</text>
</comment>
<gene>
    <name evidence="2" type="ORF">PYW07_003647</name>
</gene>
<organism evidence="2 3">
    <name type="scientific">Mythimna separata</name>
    <name type="common">Oriental armyworm</name>
    <name type="synonym">Pseudaletia separata</name>
    <dbReference type="NCBI Taxonomy" id="271217"/>
    <lineage>
        <taxon>Eukaryota</taxon>
        <taxon>Metazoa</taxon>
        <taxon>Ecdysozoa</taxon>
        <taxon>Arthropoda</taxon>
        <taxon>Hexapoda</taxon>
        <taxon>Insecta</taxon>
        <taxon>Pterygota</taxon>
        <taxon>Neoptera</taxon>
        <taxon>Endopterygota</taxon>
        <taxon>Lepidoptera</taxon>
        <taxon>Glossata</taxon>
        <taxon>Ditrysia</taxon>
        <taxon>Noctuoidea</taxon>
        <taxon>Noctuidae</taxon>
        <taxon>Noctuinae</taxon>
        <taxon>Hadenini</taxon>
        <taxon>Mythimna</taxon>
    </lineage>
</organism>
<reference evidence="2" key="1">
    <citation type="submission" date="2023-03" db="EMBL/GenBank/DDBJ databases">
        <title>Chromosome-level genomes of two armyworms, Mythimna separata and Mythimna loreyi, provide insights into the biosynthesis and reception of sex pheromones.</title>
        <authorList>
            <person name="Zhao H."/>
        </authorList>
    </citation>
    <scope>NUCLEOTIDE SEQUENCE</scope>
    <source>
        <strain evidence="2">BeijingLab</strain>
        <tissue evidence="2">Pupa</tissue>
    </source>
</reference>
<dbReference type="SUPFAM" id="SSF56219">
    <property type="entry name" value="DNase I-like"/>
    <property type="match status" value="1"/>
</dbReference>
<keyword evidence="3" id="KW-1185">Reference proteome</keyword>
<dbReference type="Proteomes" id="UP001231518">
    <property type="component" value="Chromosome 15"/>
</dbReference>
<dbReference type="GO" id="GO:0071897">
    <property type="term" value="P:DNA biosynthetic process"/>
    <property type="evidence" value="ECO:0007669"/>
    <property type="project" value="UniProtKB-ARBA"/>
</dbReference>
<dbReference type="InterPro" id="IPR036691">
    <property type="entry name" value="Endo/exonu/phosph_ase_sf"/>
</dbReference>
<dbReference type="Pfam" id="PF00078">
    <property type="entry name" value="RVT_1"/>
    <property type="match status" value="1"/>
</dbReference>
<dbReference type="SUPFAM" id="SSF56672">
    <property type="entry name" value="DNA/RNA polymerases"/>
    <property type="match status" value="1"/>
</dbReference>
<dbReference type="InterPro" id="IPR005135">
    <property type="entry name" value="Endo/exonuclease/phosphatase"/>
</dbReference>
<dbReference type="CDD" id="cd01650">
    <property type="entry name" value="RT_nLTR_like"/>
    <property type="match status" value="1"/>
</dbReference>
<dbReference type="InterPro" id="IPR043502">
    <property type="entry name" value="DNA/RNA_pol_sf"/>
</dbReference>
<dbReference type="InterPro" id="IPR000477">
    <property type="entry name" value="RT_dom"/>
</dbReference>
<dbReference type="Gene3D" id="3.60.10.10">
    <property type="entry name" value="Endonuclease/exonuclease/phosphatase"/>
    <property type="match status" value="1"/>
</dbReference>
<name>A0AAD7YML4_MYTSE</name>